<evidence type="ECO:0000256" key="7">
    <source>
        <dbReference type="PROSITE-ProRule" id="PRU00042"/>
    </source>
</evidence>
<dbReference type="PROSITE" id="PS00028">
    <property type="entry name" value="ZINC_FINGER_C2H2_1"/>
    <property type="match status" value="6"/>
</dbReference>
<dbReference type="VEuPathDB" id="FungiDB:BDEG_21239"/>
<feature type="region of interest" description="Disordered" evidence="8">
    <location>
        <begin position="352"/>
        <end position="376"/>
    </location>
</feature>
<dbReference type="GO" id="GO:0005634">
    <property type="term" value="C:nucleus"/>
    <property type="evidence" value="ECO:0007669"/>
    <property type="project" value="UniProtKB-SubCell"/>
</dbReference>
<keyword evidence="5" id="KW-0862">Zinc</keyword>
<dbReference type="GO" id="GO:0007224">
    <property type="term" value="P:smoothened signaling pathway"/>
    <property type="evidence" value="ECO:0007669"/>
    <property type="project" value="TreeGrafter"/>
</dbReference>
<feature type="domain" description="C2H2-type" evidence="9">
    <location>
        <begin position="339"/>
        <end position="368"/>
    </location>
</feature>
<evidence type="ECO:0000256" key="3">
    <source>
        <dbReference type="ARBA" id="ARBA00022737"/>
    </source>
</evidence>
<keyword evidence="4 7" id="KW-0863">Zinc-finger</keyword>
<keyword evidence="6" id="KW-0539">Nucleus</keyword>
<feature type="domain" description="C2H2-type" evidence="9">
    <location>
        <begin position="309"/>
        <end position="338"/>
    </location>
</feature>
<dbReference type="PANTHER" id="PTHR45718">
    <property type="entry name" value="TRANSCRIPTIONAL ACTIVATOR CUBITUS INTERRUPTUS"/>
    <property type="match status" value="1"/>
</dbReference>
<dbReference type="Gene3D" id="3.30.160.60">
    <property type="entry name" value="Classic Zinc Finger"/>
    <property type="match status" value="7"/>
</dbReference>
<dbReference type="SUPFAM" id="SSF57667">
    <property type="entry name" value="beta-beta-alpha zinc fingers"/>
    <property type="match status" value="5"/>
</dbReference>
<feature type="domain" description="C2H2-type" evidence="9">
    <location>
        <begin position="218"/>
        <end position="250"/>
    </location>
</feature>
<evidence type="ECO:0000256" key="4">
    <source>
        <dbReference type="ARBA" id="ARBA00022771"/>
    </source>
</evidence>
<dbReference type="Proteomes" id="UP000077115">
    <property type="component" value="Unassembled WGS sequence"/>
</dbReference>
<dbReference type="InterPro" id="IPR056436">
    <property type="entry name" value="Znf-C2H2_ZIC1-5/GLI1-3-like"/>
</dbReference>
<dbReference type="PROSITE" id="PS50157">
    <property type="entry name" value="ZINC_FINGER_C2H2_2"/>
    <property type="match status" value="6"/>
</dbReference>
<reference evidence="10 11" key="1">
    <citation type="submission" date="2006-10" db="EMBL/GenBank/DDBJ databases">
        <title>The Genome Sequence of Batrachochytrium dendrobatidis JEL423.</title>
        <authorList>
            <consortium name="The Broad Institute Genome Sequencing Platform"/>
            <person name="Birren B."/>
            <person name="Lander E."/>
            <person name="Galagan J."/>
            <person name="Cuomo C."/>
            <person name="Devon K."/>
            <person name="Jaffe D."/>
            <person name="Butler J."/>
            <person name="Alvarez P."/>
            <person name="Gnerre S."/>
            <person name="Grabherr M."/>
            <person name="Kleber M."/>
            <person name="Mauceli E."/>
            <person name="Brockman W."/>
            <person name="Young S."/>
            <person name="LaButti K."/>
            <person name="Sykes S."/>
            <person name="DeCaprio D."/>
            <person name="Crawford M."/>
            <person name="Koehrsen M."/>
            <person name="Engels R."/>
            <person name="Montgomery P."/>
            <person name="Pearson M."/>
            <person name="Howarth C."/>
            <person name="Larson L."/>
            <person name="White J."/>
            <person name="O'Leary S."/>
            <person name="Kodira C."/>
            <person name="Zeng Q."/>
            <person name="Yandava C."/>
            <person name="Alvarado L."/>
            <person name="Longcore J."/>
            <person name="James T."/>
        </authorList>
    </citation>
    <scope>NUCLEOTIDE SEQUENCE [LARGE SCALE GENOMIC DNA]</scope>
    <source>
        <strain evidence="10 11">JEL423</strain>
    </source>
</reference>
<dbReference type="FunFam" id="3.30.160.60:FF:001102">
    <property type="entry name" value="Transcription factor IIIA"/>
    <property type="match status" value="1"/>
</dbReference>
<dbReference type="SMART" id="SM00355">
    <property type="entry name" value="ZnF_C2H2"/>
    <property type="match status" value="8"/>
</dbReference>
<dbReference type="InterPro" id="IPR013087">
    <property type="entry name" value="Znf_C2H2_type"/>
</dbReference>
<dbReference type="AlphaFoldDB" id="A0A177WBK0"/>
<dbReference type="GO" id="GO:0000981">
    <property type="term" value="F:DNA-binding transcription factor activity, RNA polymerase II-specific"/>
    <property type="evidence" value="ECO:0007669"/>
    <property type="project" value="UniProtKB-ARBA"/>
</dbReference>
<dbReference type="STRING" id="403673.A0A177WBK0"/>
<comment type="subcellular location">
    <subcellularLocation>
        <location evidence="1">Nucleus</location>
    </subcellularLocation>
</comment>
<feature type="domain" description="C2H2-type" evidence="9">
    <location>
        <begin position="279"/>
        <end position="308"/>
    </location>
</feature>
<evidence type="ECO:0000256" key="1">
    <source>
        <dbReference type="ARBA" id="ARBA00004123"/>
    </source>
</evidence>
<dbReference type="Pfam" id="PF23561">
    <property type="entry name" value="zf-C2H2_15"/>
    <property type="match status" value="1"/>
</dbReference>
<dbReference type="eggNOG" id="KOG1721">
    <property type="taxonomic scope" value="Eukaryota"/>
</dbReference>
<evidence type="ECO:0000259" key="9">
    <source>
        <dbReference type="PROSITE" id="PS50157"/>
    </source>
</evidence>
<proteinExistence type="predicted"/>
<accession>A0A177WBK0</accession>
<dbReference type="GO" id="GO:0000978">
    <property type="term" value="F:RNA polymerase II cis-regulatory region sequence-specific DNA binding"/>
    <property type="evidence" value="ECO:0007669"/>
    <property type="project" value="TreeGrafter"/>
</dbReference>
<dbReference type="OrthoDB" id="3437960at2759"/>
<dbReference type="FunFam" id="3.30.160.60:FF:001498">
    <property type="entry name" value="Zinc finger protein 404"/>
    <property type="match status" value="1"/>
</dbReference>
<evidence type="ECO:0000256" key="5">
    <source>
        <dbReference type="ARBA" id="ARBA00022833"/>
    </source>
</evidence>
<name>A0A177WBK0_BATDL</name>
<dbReference type="GO" id="GO:0008270">
    <property type="term" value="F:zinc ion binding"/>
    <property type="evidence" value="ECO:0007669"/>
    <property type="project" value="UniProtKB-KW"/>
</dbReference>
<dbReference type="FunFam" id="3.30.160.60:FF:000072">
    <property type="entry name" value="zinc finger protein 143 isoform X1"/>
    <property type="match status" value="1"/>
</dbReference>
<keyword evidence="2" id="KW-0479">Metal-binding</keyword>
<dbReference type="Pfam" id="PF00096">
    <property type="entry name" value="zf-C2H2"/>
    <property type="match status" value="3"/>
</dbReference>
<feature type="domain" description="C2H2-type" evidence="9">
    <location>
        <begin position="251"/>
        <end position="278"/>
    </location>
</feature>
<keyword evidence="3" id="KW-0677">Repeat</keyword>
<dbReference type="InterPro" id="IPR043359">
    <property type="entry name" value="GLI-like"/>
</dbReference>
<dbReference type="PANTHER" id="PTHR45718:SF4">
    <property type="entry name" value="TRANSCRIPTIONAL ACTIVATOR CUBITUS INTERRUPTUS"/>
    <property type="match status" value="1"/>
</dbReference>
<protein>
    <recommendedName>
        <fullName evidence="9">C2H2-type domain-containing protein</fullName>
    </recommendedName>
</protein>
<gene>
    <name evidence="10" type="ORF">BDEG_21239</name>
</gene>
<dbReference type="EMBL" id="DS022300">
    <property type="protein sequence ID" value="OAJ37176.1"/>
    <property type="molecule type" value="Genomic_DNA"/>
</dbReference>
<sequence>MPKLSIVNSGSAVVPCKWATCTARFESNDQLLPHISSLHLTANHIGKPLLGLAPSTGHITTNEPNCSFKNGYDTPDSAKFPSMLSVLYSDSAASSKTSMPTLANILCSDSASEDSYMSHKDTVKDEQHGASLHSTTETTYQAGTTTLLCKWSLCDLQNFASFEDLIHHVTFDHIPLSPEKQMNPHSCQWAECSERFGAFEYLTEHISMAHIGNGKRLYSCQWMGCDRNNRPFTQRQKIMRHIQKHTGDKPYECTTCMQRFSEHAVMIQHQRIHTGEKPYVCPEATCQKPFTLPGALTVHLRKHTGEKPFECKSSGCNKRFSDSSNLTKHNRVHTGERPFKCPVSMCHKKFARPDQVSRHSKIHRAPELSSASTDTACINYTSPGSASTTNDNASSHD</sequence>
<dbReference type="InterPro" id="IPR036236">
    <property type="entry name" value="Znf_C2H2_sf"/>
</dbReference>
<feature type="domain" description="C2H2-type" evidence="9">
    <location>
        <begin position="185"/>
        <end position="215"/>
    </location>
</feature>
<evidence type="ECO:0000256" key="2">
    <source>
        <dbReference type="ARBA" id="ARBA00022723"/>
    </source>
</evidence>
<evidence type="ECO:0000313" key="10">
    <source>
        <dbReference type="EMBL" id="OAJ37176.1"/>
    </source>
</evidence>
<evidence type="ECO:0000256" key="8">
    <source>
        <dbReference type="SAM" id="MobiDB-lite"/>
    </source>
</evidence>
<evidence type="ECO:0000256" key="6">
    <source>
        <dbReference type="ARBA" id="ARBA00023242"/>
    </source>
</evidence>
<evidence type="ECO:0000313" key="11">
    <source>
        <dbReference type="Proteomes" id="UP000077115"/>
    </source>
</evidence>
<organism evidence="10 11">
    <name type="scientific">Batrachochytrium dendrobatidis (strain JEL423)</name>
    <dbReference type="NCBI Taxonomy" id="403673"/>
    <lineage>
        <taxon>Eukaryota</taxon>
        <taxon>Fungi</taxon>
        <taxon>Fungi incertae sedis</taxon>
        <taxon>Chytridiomycota</taxon>
        <taxon>Chytridiomycota incertae sedis</taxon>
        <taxon>Chytridiomycetes</taxon>
        <taxon>Rhizophydiales</taxon>
        <taxon>Rhizophydiales incertae sedis</taxon>
        <taxon>Batrachochytrium</taxon>
    </lineage>
</organism>
<reference evidence="10 11" key="2">
    <citation type="submission" date="2016-05" db="EMBL/GenBank/DDBJ databases">
        <title>Lineage-specific infection strategies underlie the spectrum of fungal disease in amphibians.</title>
        <authorList>
            <person name="Cuomo C.A."/>
            <person name="Farrer R.A."/>
            <person name="James T."/>
            <person name="Longcore J."/>
            <person name="Birren B."/>
        </authorList>
    </citation>
    <scope>NUCLEOTIDE SEQUENCE [LARGE SCALE GENOMIC DNA]</scope>
    <source>
        <strain evidence="10 11">JEL423</strain>
    </source>
</reference>